<dbReference type="GO" id="GO:0046872">
    <property type="term" value="F:metal ion binding"/>
    <property type="evidence" value="ECO:0007669"/>
    <property type="project" value="UniProtKB-KW"/>
</dbReference>
<reference evidence="10 11" key="1">
    <citation type="journal article" date="2015" name="Nature">
        <title>rRNA introns, odd ribosomes, and small enigmatic genomes across a large radiation of phyla.</title>
        <authorList>
            <person name="Brown C.T."/>
            <person name="Hug L.A."/>
            <person name="Thomas B.C."/>
            <person name="Sharon I."/>
            <person name="Castelle C.J."/>
            <person name="Singh A."/>
            <person name="Wilkins M.J."/>
            <person name="Williams K.H."/>
            <person name="Banfield J.F."/>
        </authorList>
    </citation>
    <scope>NUCLEOTIDE SEQUENCE [LARGE SCALE GENOMIC DNA]</scope>
</reference>
<dbReference type="InterPro" id="IPR034466">
    <property type="entry name" value="Methyltransferase_Class_B"/>
</dbReference>
<evidence type="ECO:0000256" key="4">
    <source>
        <dbReference type="ARBA" id="ARBA00022691"/>
    </source>
</evidence>
<evidence type="ECO:0000313" key="10">
    <source>
        <dbReference type="EMBL" id="KKR35514.1"/>
    </source>
</evidence>
<evidence type="ECO:0000256" key="5">
    <source>
        <dbReference type="ARBA" id="ARBA00022723"/>
    </source>
</evidence>
<dbReference type="PROSITE" id="PS51918">
    <property type="entry name" value="RADICAL_SAM"/>
    <property type="match status" value="1"/>
</dbReference>
<keyword evidence="5" id="KW-0479">Metal-binding</keyword>
<evidence type="ECO:0000259" key="9">
    <source>
        <dbReference type="PROSITE" id="PS51918"/>
    </source>
</evidence>
<dbReference type="SUPFAM" id="SSF52242">
    <property type="entry name" value="Cobalamin (vitamin B12)-binding domain"/>
    <property type="match status" value="1"/>
</dbReference>
<dbReference type="PANTHER" id="PTHR43409">
    <property type="entry name" value="ANAEROBIC MAGNESIUM-PROTOPORPHYRIN IX MONOMETHYL ESTER CYCLASE-RELATED"/>
    <property type="match status" value="1"/>
</dbReference>
<dbReference type="SFLD" id="SFLDS00029">
    <property type="entry name" value="Radical_SAM"/>
    <property type="match status" value="1"/>
</dbReference>
<sequence>MVCCQVDNFLVINMKIAFIEPAIAHVEPLGIASLVQMLLNDGHTVTYYESPREGFLERLKEFNPDVLAYSTTTGKHRLCRDLNEELRKTISAISIFGGPHCTFYPEFIESSTLIDGICMGEGDFAITDLLRKINNKEEYIKTDNWWLRVDGKIYKNAVRNKIENLDELPFLNRDVIYAENEQLRRTPIKRIIASRGCPYSCSYCFNKTYNFIYSGKGRVNYHRSPANIVEELKLIKKKYPFTFLKIVDDTFGLNMNYNEFAMLYKEEIGVPFLCNVRPNLLNQEKIKYLKQAGCVAVTMAVESANDYVRNKVLCRNLDLKVMSDAITTLKENGLRIYTQNIIGNPGETFEMAMETFNFNVKHNVDFAECFLLTPFYGTEIYENCVKNNFLEEGINIDNMPQSYWLGSCIRFNSLKEKDKFINFHKFFSFGVQHPYLLPLIKILMKFSPNKLFVLFNRFYDSWRITRVIRVKMDVITLFGVVKMNVKYIFSFFLKTDSHSKF</sequence>
<keyword evidence="2" id="KW-0489">Methyltransferase</keyword>
<comment type="caution">
    <text evidence="10">The sequence shown here is derived from an EMBL/GenBank/DDBJ whole genome shotgun (WGS) entry which is preliminary data.</text>
</comment>
<dbReference type="SFLD" id="SFLDG01082">
    <property type="entry name" value="B12-binding_domain_containing"/>
    <property type="match status" value="1"/>
</dbReference>
<feature type="domain" description="B12-binding" evidence="8">
    <location>
        <begin position="13"/>
        <end position="140"/>
    </location>
</feature>
<dbReference type="InterPro" id="IPR036724">
    <property type="entry name" value="Cobalamin-bd_sf"/>
</dbReference>
<dbReference type="AlphaFoldDB" id="A0A0G0Q573"/>
<keyword evidence="7" id="KW-0411">Iron-sulfur</keyword>
<evidence type="ECO:0000259" key="8">
    <source>
        <dbReference type="PROSITE" id="PS51332"/>
    </source>
</evidence>
<evidence type="ECO:0000256" key="1">
    <source>
        <dbReference type="ARBA" id="ARBA00001966"/>
    </source>
</evidence>
<gene>
    <name evidence="10" type="ORF">UT67_C0001G0019</name>
</gene>
<proteinExistence type="predicted"/>
<evidence type="ECO:0000256" key="3">
    <source>
        <dbReference type="ARBA" id="ARBA00022679"/>
    </source>
</evidence>
<dbReference type="CDD" id="cd01335">
    <property type="entry name" value="Radical_SAM"/>
    <property type="match status" value="1"/>
</dbReference>
<dbReference type="InterPro" id="IPR058240">
    <property type="entry name" value="rSAM_sf"/>
</dbReference>
<dbReference type="InterPro" id="IPR051198">
    <property type="entry name" value="BchE-like"/>
</dbReference>
<dbReference type="InterPro" id="IPR006158">
    <property type="entry name" value="Cobalamin-bd"/>
</dbReference>
<keyword evidence="3" id="KW-0808">Transferase</keyword>
<feature type="domain" description="Radical SAM core" evidence="9">
    <location>
        <begin position="183"/>
        <end position="403"/>
    </location>
</feature>
<evidence type="ECO:0000256" key="7">
    <source>
        <dbReference type="ARBA" id="ARBA00023014"/>
    </source>
</evidence>
<evidence type="ECO:0000313" key="11">
    <source>
        <dbReference type="Proteomes" id="UP000034855"/>
    </source>
</evidence>
<dbReference type="SFLD" id="SFLDG01123">
    <property type="entry name" value="methyltransferase_(Class_B)"/>
    <property type="match status" value="1"/>
</dbReference>
<comment type="cofactor">
    <cofactor evidence="1">
        <name>[4Fe-4S] cluster</name>
        <dbReference type="ChEBI" id="CHEBI:49883"/>
    </cofactor>
</comment>
<organism evidence="10 11">
    <name type="scientific">Candidatus Magasanikbacteria bacterium GW2011_GWA2_40_10</name>
    <dbReference type="NCBI Taxonomy" id="1619037"/>
    <lineage>
        <taxon>Bacteria</taxon>
        <taxon>Candidatus Magasanikiibacteriota</taxon>
    </lineage>
</organism>
<dbReference type="SUPFAM" id="SSF102114">
    <property type="entry name" value="Radical SAM enzymes"/>
    <property type="match status" value="1"/>
</dbReference>
<name>A0A0G0Q573_9BACT</name>
<dbReference type="EMBL" id="LBXR01000001">
    <property type="protein sequence ID" value="KKR35514.1"/>
    <property type="molecule type" value="Genomic_DNA"/>
</dbReference>
<dbReference type="PROSITE" id="PS51332">
    <property type="entry name" value="B12_BINDING"/>
    <property type="match status" value="1"/>
</dbReference>
<evidence type="ECO:0000256" key="6">
    <source>
        <dbReference type="ARBA" id="ARBA00023004"/>
    </source>
</evidence>
<dbReference type="GO" id="GO:0005829">
    <property type="term" value="C:cytosol"/>
    <property type="evidence" value="ECO:0007669"/>
    <property type="project" value="TreeGrafter"/>
</dbReference>
<dbReference type="STRING" id="1619037.UT67_C0001G0019"/>
<keyword evidence="6" id="KW-0408">Iron</keyword>
<dbReference type="GO" id="GO:0031419">
    <property type="term" value="F:cobalamin binding"/>
    <property type="evidence" value="ECO:0007669"/>
    <property type="project" value="InterPro"/>
</dbReference>
<dbReference type="Pfam" id="PF04055">
    <property type="entry name" value="Radical_SAM"/>
    <property type="match status" value="1"/>
</dbReference>
<keyword evidence="4" id="KW-0949">S-adenosyl-L-methionine</keyword>
<dbReference type="SMART" id="SM00729">
    <property type="entry name" value="Elp3"/>
    <property type="match status" value="1"/>
</dbReference>
<dbReference type="Gene3D" id="3.80.30.20">
    <property type="entry name" value="tm_1862 like domain"/>
    <property type="match status" value="1"/>
</dbReference>
<accession>A0A0G0Q573</accession>
<dbReference type="GO" id="GO:0051539">
    <property type="term" value="F:4 iron, 4 sulfur cluster binding"/>
    <property type="evidence" value="ECO:0007669"/>
    <property type="project" value="UniProtKB-KW"/>
</dbReference>
<dbReference type="PANTHER" id="PTHR43409:SF7">
    <property type="entry name" value="BLL1977 PROTEIN"/>
    <property type="match status" value="1"/>
</dbReference>
<dbReference type="PATRIC" id="fig|1619037.3.peg.19"/>
<dbReference type="Gene3D" id="3.40.50.280">
    <property type="entry name" value="Cobalamin-binding domain"/>
    <property type="match status" value="1"/>
</dbReference>
<dbReference type="InterPro" id="IPR007197">
    <property type="entry name" value="rSAM"/>
</dbReference>
<dbReference type="InterPro" id="IPR006638">
    <property type="entry name" value="Elp3/MiaA/NifB-like_rSAM"/>
</dbReference>
<dbReference type="GO" id="GO:0003824">
    <property type="term" value="F:catalytic activity"/>
    <property type="evidence" value="ECO:0007669"/>
    <property type="project" value="InterPro"/>
</dbReference>
<dbReference type="Proteomes" id="UP000034855">
    <property type="component" value="Unassembled WGS sequence"/>
</dbReference>
<protein>
    <submittedName>
        <fullName evidence="10">Uncharacterized protein</fullName>
    </submittedName>
</protein>
<dbReference type="InterPro" id="IPR023404">
    <property type="entry name" value="rSAM_horseshoe"/>
</dbReference>
<evidence type="ECO:0000256" key="2">
    <source>
        <dbReference type="ARBA" id="ARBA00022603"/>
    </source>
</evidence>
<dbReference type="Pfam" id="PF02310">
    <property type="entry name" value="B12-binding"/>
    <property type="match status" value="1"/>
</dbReference>